<name>A0A7I7MVV4_9MYCO</name>
<dbReference type="EMBL" id="AP022575">
    <property type="protein sequence ID" value="BBX75339.1"/>
    <property type="molecule type" value="Genomic_DNA"/>
</dbReference>
<proteinExistence type="predicted"/>
<keyword evidence="3" id="KW-1185">Reference proteome</keyword>
<evidence type="ECO:0000313" key="3">
    <source>
        <dbReference type="Proteomes" id="UP000467236"/>
    </source>
</evidence>
<evidence type="ECO:0000256" key="1">
    <source>
        <dbReference type="SAM" id="MobiDB-lite"/>
    </source>
</evidence>
<feature type="compositionally biased region" description="Basic residues" evidence="1">
    <location>
        <begin position="153"/>
        <end position="163"/>
    </location>
</feature>
<feature type="region of interest" description="Disordered" evidence="1">
    <location>
        <begin position="144"/>
        <end position="163"/>
    </location>
</feature>
<dbReference type="Proteomes" id="UP000467236">
    <property type="component" value="Chromosome"/>
</dbReference>
<gene>
    <name evidence="2" type="ORF">MSHI_32450</name>
</gene>
<protein>
    <submittedName>
        <fullName evidence="2">Uncharacterized protein</fullName>
    </submittedName>
</protein>
<dbReference type="AlphaFoldDB" id="A0A7I7MVV4"/>
<organism evidence="2 3">
    <name type="scientific">Mycobacterium shinjukuense</name>
    <dbReference type="NCBI Taxonomy" id="398694"/>
    <lineage>
        <taxon>Bacteria</taxon>
        <taxon>Bacillati</taxon>
        <taxon>Actinomycetota</taxon>
        <taxon>Actinomycetes</taxon>
        <taxon>Mycobacteriales</taxon>
        <taxon>Mycobacteriaceae</taxon>
        <taxon>Mycobacterium</taxon>
    </lineage>
</organism>
<evidence type="ECO:0000313" key="2">
    <source>
        <dbReference type="EMBL" id="BBX75339.1"/>
    </source>
</evidence>
<dbReference type="KEGG" id="mshj:MSHI_32450"/>
<accession>A0A7I7MVV4</accession>
<reference evidence="2 3" key="1">
    <citation type="journal article" date="2019" name="Emerg. Microbes Infect.">
        <title>Comprehensive subspecies identification of 175 nontuberculous mycobacteria species based on 7547 genomic profiles.</title>
        <authorList>
            <person name="Matsumoto Y."/>
            <person name="Kinjo T."/>
            <person name="Motooka D."/>
            <person name="Nabeya D."/>
            <person name="Jung N."/>
            <person name="Uechi K."/>
            <person name="Horii T."/>
            <person name="Iida T."/>
            <person name="Fujita J."/>
            <person name="Nakamura S."/>
        </authorList>
    </citation>
    <scope>NUCLEOTIDE SEQUENCE [LARGE SCALE GENOMIC DNA]</scope>
    <source>
        <strain evidence="2 3">JCM 14233</strain>
    </source>
</reference>
<sequence>MARCDGVPSTHGAWSAGLPMPGAASLAHTASTVARALRGEPAAQPRHAIGALCAQGDAAPAGPVLITVIPVGVAAVGEFVGQPGQLFGAKPGAFLAGVASAQWRVGASTQPGSRWENRRITPIWPVPNVPARWAAALAANTGASGWPVSARRGPTRRPRRCGGRALRRLKPQWHK</sequence>